<evidence type="ECO:0000313" key="2">
    <source>
        <dbReference type="EMBL" id="KAJ1109773.1"/>
    </source>
</evidence>
<gene>
    <name evidence="2" type="ORF">NDU88_007132</name>
</gene>
<name>A0AAV7N643_PLEWA</name>
<comment type="caution">
    <text evidence="2">The sequence shown here is derived from an EMBL/GenBank/DDBJ whole genome shotgun (WGS) entry which is preliminary data.</text>
</comment>
<evidence type="ECO:0000313" key="3">
    <source>
        <dbReference type="Proteomes" id="UP001066276"/>
    </source>
</evidence>
<feature type="region of interest" description="Disordered" evidence="1">
    <location>
        <begin position="1"/>
        <end position="27"/>
    </location>
</feature>
<evidence type="ECO:0000256" key="1">
    <source>
        <dbReference type="SAM" id="MobiDB-lite"/>
    </source>
</evidence>
<keyword evidence="3" id="KW-1185">Reference proteome</keyword>
<dbReference type="Proteomes" id="UP001066276">
    <property type="component" value="Chromosome 9"/>
</dbReference>
<dbReference type="EMBL" id="JANPWB010000013">
    <property type="protein sequence ID" value="KAJ1109773.1"/>
    <property type="molecule type" value="Genomic_DNA"/>
</dbReference>
<proteinExistence type="predicted"/>
<feature type="region of interest" description="Disordered" evidence="1">
    <location>
        <begin position="87"/>
        <end position="111"/>
    </location>
</feature>
<reference evidence="2" key="1">
    <citation type="journal article" date="2022" name="bioRxiv">
        <title>Sequencing and chromosome-scale assembly of the giantPleurodeles waltlgenome.</title>
        <authorList>
            <person name="Brown T."/>
            <person name="Elewa A."/>
            <person name="Iarovenko S."/>
            <person name="Subramanian E."/>
            <person name="Araus A.J."/>
            <person name="Petzold A."/>
            <person name="Susuki M."/>
            <person name="Suzuki K.-i.T."/>
            <person name="Hayashi T."/>
            <person name="Toyoda A."/>
            <person name="Oliveira C."/>
            <person name="Osipova E."/>
            <person name="Leigh N.D."/>
            <person name="Simon A."/>
            <person name="Yun M.H."/>
        </authorList>
    </citation>
    <scope>NUCLEOTIDE SEQUENCE</scope>
    <source>
        <strain evidence="2">20211129_DDA</strain>
        <tissue evidence="2">Liver</tissue>
    </source>
</reference>
<accession>A0AAV7N643</accession>
<sequence>MFFSYGDFRSAPPAQPRQRPPSASRRWIWRRRSCCQPRQTGWTAASPGPARARREEAAELELELELELQIRRQVAAAGAPVAAGQLTVFGPSGTSEEKENRAGNQSTDFKRGINAVPEERLKMRWAAVFYTT</sequence>
<dbReference type="AlphaFoldDB" id="A0AAV7N643"/>
<organism evidence="2 3">
    <name type="scientific">Pleurodeles waltl</name>
    <name type="common">Iberian ribbed newt</name>
    <dbReference type="NCBI Taxonomy" id="8319"/>
    <lineage>
        <taxon>Eukaryota</taxon>
        <taxon>Metazoa</taxon>
        <taxon>Chordata</taxon>
        <taxon>Craniata</taxon>
        <taxon>Vertebrata</taxon>
        <taxon>Euteleostomi</taxon>
        <taxon>Amphibia</taxon>
        <taxon>Batrachia</taxon>
        <taxon>Caudata</taxon>
        <taxon>Salamandroidea</taxon>
        <taxon>Salamandridae</taxon>
        <taxon>Pleurodelinae</taxon>
        <taxon>Pleurodeles</taxon>
    </lineage>
</organism>
<protein>
    <submittedName>
        <fullName evidence="2">Uncharacterized protein</fullName>
    </submittedName>
</protein>